<dbReference type="InterPro" id="IPR006121">
    <property type="entry name" value="HMA_dom"/>
</dbReference>
<proteinExistence type="predicted"/>
<dbReference type="EMBL" id="UINC01089332">
    <property type="protein sequence ID" value="SVC40339.1"/>
    <property type="molecule type" value="Genomic_DNA"/>
</dbReference>
<organism evidence="2">
    <name type="scientific">marine metagenome</name>
    <dbReference type="NCBI Taxonomy" id="408172"/>
    <lineage>
        <taxon>unclassified sequences</taxon>
        <taxon>metagenomes</taxon>
        <taxon>ecological metagenomes</taxon>
    </lineage>
</organism>
<evidence type="ECO:0000313" key="2">
    <source>
        <dbReference type="EMBL" id="SVC40339.1"/>
    </source>
</evidence>
<sequence length="76" mass="8411">MCEHNIHAALENVDGVTKLTIDPISKTTTVQYDSSLIKLENLESLISQSGYQANDLKPDSAAYKKLNLCCKVQDIK</sequence>
<name>A0A382LUE0_9ZZZZ</name>
<evidence type="ECO:0000259" key="1">
    <source>
        <dbReference type="PROSITE" id="PS50846"/>
    </source>
</evidence>
<dbReference type="InterPro" id="IPR036163">
    <property type="entry name" value="HMA_dom_sf"/>
</dbReference>
<reference evidence="2" key="1">
    <citation type="submission" date="2018-05" db="EMBL/GenBank/DDBJ databases">
        <authorList>
            <person name="Lanie J.A."/>
            <person name="Ng W.-L."/>
            <person name="Kazmierczak K.M."/>
            <person name="Andrzejewski T.M."/>
            <person name="Davidsen T.M."/>
            <person name="Wayne K.J."/>
            <person name="Tettelin H."/>
            <person name="Glass J.I."/>
            <person name="Rusch D."/>
            <person name="Podicherti R."/>
            <person name="Tsui H.-C.T."/>
            <person name="Winkler M.E."/>
        </authorList>
    </citation>
    <scope>NUCLEOTIDE SEQUENCE</scope>
</reference>
<accession>A0A382LUE0</accession>
<feature type="domain" description="HMA" evidence="1">
    <location>
        <begin position="1"/>
        <end position="54"/>
    </location>
</feature>
<gene>
    <name evidence="2" type="ORF">METZ01_LOCUS293193</name>
</gene>
<dbReference type="AlphaFoldDB" id="A0A382LUE0"/>
<dbReference type="Pfam" id="PF00403">
    <property type="entry name" value="HMA"/>
    <property type="match status" value="1"/>
</dbReference>
<dbReference type="SUPFAM" id="SSF55008">
    <property type="entry name" value="HMA, heavy metal-associated domain"/>
    <property type="match status" value="1"/>
</dbReference>
<dbReference type="Gene3D" id="3.30.70.100">
    <property type="match status" value="1"/>
</dbReference>
<dbReference type="CDD" id="cd00371">
    <property type="entry name" value="HMA"/>
    <property type="match status" value="1"/>
</dbReference>
<dbReference type="GO" id="GO:0046872">
    <property type="term" value="F:metal ion binding"/>
    <property type="evidence" value="ECO:0007669"/>
    <property type="project" value="InterPro"/>
</dbReference>
<dbReference type="PROSITE" id="PS50846">
    <property type="entry name" value="HMA_2"/>
    <property type="match status" value="1"/>
</dbReference>
<protein>
    <recommendedName>
        <fullName evidence="1">HMA domain-containing protein</fullName>
    </recommendedName>
</protein>